<dbReference type="GO" id="GO:0000228">
    <property type="term" value="C:nuclear chromosome"/>
    <property type="evidence" value="ECO:0007669"/>
    <property type="project" value="TreeGrafter"/>
</dbReference>
<name>A0A2V2WF04_TRYCR</name>
<dbReference type="Gene3D" id="3.40.1360.10">
    <property type="match status" value="1"/>
</dbReference>
<dbReference type="Pfam" id="PF21180">
    <property type="entry name" value="TOP6A-Spo11_Toprim"/>
    <property type="match status" value="1"/>
</dbReference>
<organism evidence="2 3">
    <name type="scientific">Trypanosoma cruzi</name>
    <dbReference type="NCBI Taxonomy" id="5693"/>
    <lineage>
        <taxon>Eukaryota</taxon>
        <taxon>Discoba</taxon>
        <taxon>Euglenozoa</taxon>
        <taxon>Kinetoplastea</taxon>
        <taxon>Metakinetoplastina</taxon>
        <taxon>Trypanosomatida</taxon>
        <taxon>Trypanosomatidae</taxon>
        <taxon>Trypanosoma</taxon>
        <taxon>Schizotrypanum</taxon>
    </lineage>
</organism>
<dbReference type="GO" id="GO:0003677">
    <property type="term" value="F:DNA binding"/>
    <property type="evidence" value="ECO:0007669"/>
    <property type="project" value="InterPro"/>
</dbReference>
<dbReference type="VEuPathDB" id="TriTrypDB:ECC02_005856"/>
<evidence type="ECO:0000313" key="3">
    <source>
        <dbReference type="Proteomes" id="UP000246078"/>
    </source>
</evidence>
<sequence>MTLGNVSQTQFCFEKTSNYLTGTVEMNGMRHSSGILVNMAVGMRGCHFRGAEGVGSLPSAVILVEKESTLRTLVVAEGVLGLGAPLNRCSFLCSKGYPCRASRTLLHKLHCELPQLPILVLVDGDPHGMRIALTFLGLFGGVASTRRRKQKKKAVCLGGIYFYSSSRSLDWRASLGAPPPGYREGATDTLGSTGAFANDGAGRGGPFSA</sequence>
<reference evidence="2 3" key="1">
    <citation type="journal article" date="2018" name="Microb. Genom.">
        <title>Expanding an expanded genome: long-read sequencing of Trypanosoma cruzi.</title>
        <authorList>
            <person name="Berna L."/>
            <person name="Rodriguez M."/>
            <person name="Chiribao M.L."/>
            <person name="Parodi-Talice A."/>
            <person name="Pita S."/>
            <person name="Rijo G."/>
            <person name="Alvarez-Valin F."/>
            <person name="Robello C."/>
        </authorList>
    </citation>
    <scope>NUCLEOTIDE SEQUENCE [LARGE SCALE GENOMIC DNA]</scope>
    <source>
        <strain evidence="2 3">TCC</strain>
    </source>
</reference>
<dbReference type="VEuPathDB" id="TriTrypDB:BCY84_06123"/>
<dbReference type="VEuPathDB" id="TriTrypDB:TcBrA4_0038850"/>
<dbReference type="VEuPathDB" id="TriTrypDB:TcCL_ESM08332"/>
<dbReference type="InterPro" id="IPR036078">
    <property type="entry name" value="Spo11/TopoVI_A_sf"/>
</dbReference>
<dbReference type="GO" id="GO:0000706">
    <property type="term" value="P:meiotic DNA double-strand break processing"/>
    <property type="evidence" value="ECO:0007669"/>
    <property type="project" value="TreeGrafter"/>
</dbReference>
<evidence type="ECO:0000259" key="1">
    <source>
        <dbReference type="Pfam" id="PF21180"/>
    </source>
</evidence>
<dbReference type="InterPro" id="IPR002815">
    <property type="entry name" value="Spo11/TopoVI_A"/>
</dbReference>
<dbReference type="EMBL" id="PRFC01000110">
    <property type="protein sequence ID" value="PWV06822.1"/>
    <property type="molecule type" value="Genomic_DNA"/>
</dbReference>
<accession>A0A2V2WF04</accession>
<dbReference type="VEuPathDB" id="TriTrypDB:TcCLB.509537.60"/>
<dbReference type="VEuPathDB" id="TriTrypDB:TcG_02978"/>
<dbReference type="AlphaFoldDB" id="A0A2V2WF04"/>
<gene>
    <name evidence="2" type="ORF">C3747_110g81</name>
</gene>
<dbReference type="GO" id="GO:0042138">
    <property type="term" value="P:meiotic DNA double-strand break formation"/>
    <property type="evidence" value="ECO:0007669"/>
    <property type="project" value="TreeGrafter"/>
</dbReference>
<dbReference type="SUPFAM" id="SSF56726">
    <property type="entry name" value="DNA topoisomerase IV, alpha subunit"/>
    <property type="match status" value="1"/>
</dbReference>
<evidence type="ECO:0000313" key="2">
    <source>
        <dbReference type="EMBL" id="PWV06822.1"/>
    </source>
</evidence>
<dbReference type="VEuPathDB" id="TriTrypDB:TCSYLVIO_005063"/>
<comment type="caution">
    <text evidence="2">The sequence shown here is derived from an EMBL/GenBank/DDBJ whole genome shotgun (WGS) entry which is preliminary data.</text>
</comment>
<dbReference type="PANTHER" id="PTHR10848">
    <property type="entry name" value="MEIOTIC RECOMBINATION PROTEIN SPO11"/>
    <property type="match status" value="1"/>
</dbReference>
<dbReference type="VEuPathDB" id="TriTrypDB:C4B63_57g121"/>
<proteinExistence type="predicted"/>
<dbReference type="GO" id="GO:0007131">
    <property type="term" value="P:reciprocal meiotic recombination"/>
    <property type="evidence" value="ECO:0007669"/>
    <property type="project" value="TreeGrafter"/>
</dbReference>
<dbReference type="GO" id="GO:0003918">
    <property type="term" value="F:DNA topoisomerase type II (double strand cut, ATP-hydrolyzing) activity"/>
    <property type="evidence" value="ECO:0007669"/>
    <property type="project" value="InterPro"/>
</dbReference>
<dbReference type="Proteomes" id="UP000246078">
    <property type="component" value="Unassembled WGS sequence"/>
</dbReference>
<protein>
    <submittedName>
        <fullName evidence="2">Putative meiosis recombination protein SPO11</fullName>
    </submittedName>
</protein>
<dbReference type="VEuPathDB" id="TriTrypDB:C3747_110g81"/>
<dbReference type="PANTHER" id="PTHR10848:SF0">
    <property type="entry name" value="MEIOTIC RECOMBINATION PROTEIN SPO11"/>
    <property type="match status" value="1"/>
</dbReference>
<dbReference type="VEuPathDB" id="TriTrypDB:TCDM_04819"/>
<feature type="domain" description="Topoisomerase 6 subunit A/Spo11 TOPRIM" evidence="1">
    <location>
        <begin position="61"/>
        <end position="135"/>
    </location>
</feature>
<dbReference type="VEuPathDB" id="TriTrypDB:Tc_MARK_4593"/>
<dbReference type="InterPro" id="IPR034136">
    <property type="entry name" value="TOPRIM_Topo6A/Spo11"/>
</dbReference>